<dbReference type="NCBIfam" id="TIGR00174">
    <property type="entry name" value="miaA"/>
    <property type="match status" value="1"/>
</dbReference>
<evidence type="ECO:0000256" key="5">
    <source>
        <dbReference type="ARBA" id="ARBA00022694"/>
    </source>
</evidence>
<evidence type="ECO:0000313" key="15">
    <source>
        <dbReference type="Proteomes" id="UP001597041"/>
    </source>
</evidence>
<sequence length="311" mass="35585">MKKKVISIVGPTAVGKTSLGIAAAKQFQGEIISGDSTQVYVGMDIGTAKVTEEETKGIPHHMIDIMEPDQPFSAADFQAHVKYHIEAIHGRGNLPIIVGGSGLYIQSVLFDYHFSDQRRDEEVTKRLFQEIEEEGPGKLYERLKKVDPEQAEKVHPHNHRRLVRALEVYELTGMTMTAYQQAQQKESPYDPFIIGLDMERSILYNRINQRVDQMIEAGLIEEVASLIEKGYKNCQAMHAIGYKEIAAYLDHRLSLEDAVHAVKQNSRKYAKRQLTWFRNKLDVHWYQLTREESSQQMELILKDLAGFLQNK</sequence>
<comment type="caution">
    <text evidence="10">Lacks conserved residue(s) required for the propagation of feature annotation.</text>
</comment>
<evidence type="ECO:0000256" key="3">
    <source>
        <dbReference type="ARBA" id="ARBA00005842"/>
    </source>
</evidence>
<comment type="similarity">
    <text evidence="3 10 13">Belongs to the IPP transferase family.</text>
</comment>
<evidence type="ECO:0000256" key="4">
    <source>
        <dbReference type="ARBA" id="ARBA00022679"/>
    </source>
</evidence>
<evidence type="ECO:0000256" key="8">
    <source>
        <dbReference type="ARBA" id="ARBA00022842"/>
    </source>
</evidence>
<evidence type="ECO:0000256" key="12">
    <source>
        <dbReference type="RuleBase" id="RU003784"/>
    </source>
</evidence>
<dbReference type="PANTHER" id="PTHR11088:SF60">
    <property type="entry name" value="TRNA DIMETHYLALLYLTRANSFERASE"/>
    <property type="match status" value="1"/>
</dbReference>
<comment type="function">
    <text evidence="2 10 12">Catalyzes the transfer of a dimethylallyl group onto the adenine at position 37 in tRNAs that read codons beginning with uridine, leading to the formation of N6-(dimethylallyl)adenosine (i(6)A).</text>
</comment>
<dbReference type="SUPFAM" id="SSF52540">
    <property type="entry name" value="P-loop containing nucleoside triphosphate hydrolases"/>
    <property type="match status" value="2"/>
</dbReference>
<organism evidence="14 15">
    <name type="scientific">Oceanobacillus locisalsi</name>
    <dbReference type="NCBI Taxonomy" id="546107"/>
    <lineage>
        <taxon>Bacteria</taxon>
        <taxon>Bacillati</taxon>
        <taxon>Bacillota</taxon>
        <taxon>Bacilli</taxon>
        <taxon>Bacillales</taxon>
        <taxon>Bacillaceae</taxon>
        <taxon>Oceanobacillus</taxon>
    </lineage>
</organism>
<feature type="site" description="Interaction with substrate tRNA" evidence="10">
    <location>
        <position position="101"/>
    </location>
</feature>
<dbReference type="InterPro" id="IPR018022">
    <property type="entry name" value="IPT"/>
</dbReference>
<dbReference type="PANTHER" id="PTHR11088">
    <property type="entry name" value="TRNA DIMETHYLALLYLTRANSFERASE"/>
    <property type="match status" value="1"/>
</dbReference>
<dbReference type="Pfam" id="PF01715">
    <property type="entry name" value="IPPT"/>
    <property type="match status" value="1"/>
</dbReference>
<dbReference type="Proteomes" id="UP001597041">
    <property type="component" value="Unassembled WGS sequence"/>
</dbReference>
<reference evidence="15" key="1">
    <citation type="journal article" date="2019" name="Int. J. Syst. Evol. Microbiol.">
        <title>The Global Catalogue of Microorganisms (GCM) 10K type strain sequencing project: providing services to taxonomists for standard genome sequencing and annotation.</title>
        <authorList>
            <consortium name="The Broad Institute Genomics Platform"/>
            <consortium name="The Broad Institute Genome Sequencing Center for Infectious Disease"/>
            <person name="Wu L."/>
            <person name="Ma J."/>
        </authorList>
    </citation>
    <scope>NUCLEOTIDE SEQUENCE [LARGE SCALE GENOMIC DNA]</scope>
    <source>
        <strain evidence="15">CCUG 56608</strain>
    </source>
</reference>
<evidence type="ECO:0000256" key="10">
    <source>
        <dbReference type="HAMAP-Rule" id="MF_00185"/>
    </source>
</evidence>
<evidence type="ECO:0000256" key="11">
    <source>
        <dbReference type="RuleBase" id="RU003783"/>
    </source>
</evidence>
<keyword evidence="8 10" id="KW-0460">Magnesium</keyword>
<evidence type="ECO:0000256" key="2">
    <source>
        <dbReference type="ARBA" id="ARBA00003213"/>
    </source>
</evidence>
<comment type="catalytic activity">
    <reaction evidence="9 10 11">
        <text>adenosine(37) in tRNA + dimethylallyl diphosphate = N(6)-dimethylallyladenosine(37) in tRNA + diphosphate</text>
        <dbReference type="Rhea" id="RHEA:26482"/>
        <dbReference type="Rhea" id="RHEA-COMP:10162"/>
        <dbReference type="Rhea" id="RHEA-COMP:10375"/>
        <dbReference type="ChEBI" id="CHEBI:33019"/>
        <dbReference type="ChEBI" id="CHEBI:57623"/>
        <dbReference type="ChEBI" id="CHEBI:74411"/>
        <dbReference type="ChEBI" id="CHEBI:74415"/>
        <dbReference type="EC" id="2.5.1.75"/>
    </reaction>
</comment>
<keyword evidence="7 10" id="KW-0067">ATP-binding</keyword>
<feature type="region of interest" description="Interaction with substrate tRNA" evidence="10">
    <location>
        <begin position="35"/>
        <end position="38"/>
    </location>
</feature>
<dbReference type="HAMAP" id="MF_00185">
    <property type="entry name" value="IPP_trans"/>
    <property type="match status" value="1"/>
</dbReference>
<dbReference type="RefSeq" id="WP_379591886.1">
    <property type="nucleotide sequence ID" value="NZ_JBHTKK010000010.1"/>
</dbReference>
<evidence type="ECO:0000256" key="9">
    <source>
        <dbReference type="ARBA" id="ARBA00049563"/>
    </source>
</evidence>
<name>A0ABW3NF79_9BACI</name>
<feature type="binding site" evidence="10">
    <location>
        <begin position="12"/>
        <end position="17"/>
    </location>
    <ligand>
        <name>substrate</name>
    </ligand>
</feature>
<keyword evidence="4 10" id="KW-0808">Transferase</keyword>
<dbReference type="Gene3D" id="3.40.50.300">
    <property type="entry name" value="P-loop containing nucleotide triphosphate hydrolases"/>
    <property type="match status" value="1"/>
</dbReference>
<dbReference type="GO" id="GO:0052381">
    <property type="term" value="F:tRNA dimethylallyltransferase activity"/>
    <property type="evidence" value="ECO:0007669"/>
    <property type="project" value="UniProtKB-EC"/>
</dbReference>
<accession>A0ABW3NF79</accession>
<gene>
    <name evidence="10 14" type="primary">miaA</name>
    <name evidence="14" type="ORF">ACFQ19_09730</name>
</gene>
<comment type="caution">
    <text evidence="14">The sequence shown here is derived from an EMBL/GenBank/DDBJ whole genome shotgun (WGS) entry which is preliminary data.</text>
</comment>
<dbReference type="InterPro" id="IPR027417">
    <property type="entry name" value="P-loop_NTPase"/>
</dbReference>
<dbReference type="EMBL" id="JBHTKK010000010">
    <property type="protein sequence ID" value="MFD1066301.1"/>
    <property type="molecule type" value="Genomic_DNA"/>
</dbReference>
<keyword evidence="15" id="KW-1185">Reference proteome</keyword>
<comment type="cofactor">
    <cofactor evidence="1 10">
        <name>Mg(2+)</name>
        <dbReference type="ChEBI" id="CHEBI:18420"/>
    </cofactor>
</comment>
<dbReference type="EC" id="2.5.1.75" evidence="10"/>
<evidence type="ECO:0000256" key="6">
    <source>
        <dbReference type="ARBA" id="ARBA00022741"/>
    </source>
</evidence>
<keyword evidence="5 10" id="KW-0819">tRNA processing</keyword>
<evidence type="ECO:0000256" key="7">
    <source>
        <dbReference type="ARBA" id="ARBA00022840"/>
    </source>
</evidence>
<proteinExistence type="inferred from homology"/>
<evidence type="ECO:0000256" key="13">
    <source>
        <dbReference type="RuleBase" id="RU003785"/>
    </source>
</evidence>
<comment type="subunit">
    <text evidence="10">Monomer.</text>
</comment>
<evidence type="ECO:0000256" key="1">
    <source>
        <dbReference type="ARBA" id="ARBA00001946"/>
    </source>
</evidence>
<dbReference type="Gene3D" id="1.10.20.140">
    <property type="match status" value="1"/>
</dbReference>
<dbReference type="InterPro" id="IPR039657">
    <property type="entry name" value="Dimethylallyltransferase"/>
</dbReference>
<protein>
    <recommendedName>
        <fullName evidence="10">tRNA dimethylallyltransferase</fullName>
        <ecNumber evidence="10">2.5.1.75</ecNumber>
    </recommendedName>
    <alternativeName>
        <fullName evidence="10">Dimethylallyl diphosphate:tRNA dimethylallyltransferase</fullName>
        <shortName evidence="10">DMAPP:tRNA dimethylallyltransferase</shortName>
        <shortName evidence="10">DMATase</shortName>
    </alternativeName>
    <alternativeName>
        <fullName evidence="10">Isopentenyl-diphosphate:tRNA isopentenyltransferase</fullName>
        <shortName evidence="10">IPP transferase</shortName>
        <shortName evidence="10">IPPT</shortName>
        <shortName evidence="10">IPTase</shortName>
    </alternativeName>
</protein>
<evidence type="ECO:0000313" key="14">
    <source>
        <dbReference type="EMBL" id="MFD1066301.1"/>
    </source>
</evidence>
<keyword evidence="6 10" id="KW-0547">Nucleotide-binding</keyword>
<feature type="binding site" evidence="10">
    <location>
        <begin position="10"/>
        <end position="17"/>
    </location>
    <ligand>
        <name>ATP</name>
        <dbReference type="ChEBI" id="CHEBI:30616"/>
    </ligand>
</feature>